<evidence type="ECO:0000256" key="8">
    <source>
        <dbReference type="ARBA" id="ARBA00022679"/>
    </source>
</evidence>
<dbReference type="GO" id="GO:0034213">
    <property type="term" value="P:quinolinate catabolic process"/>
    <property type="evidence" value="ECO:0007669"/>
    <property type="project" value="TreeGrafter"/>
</dbReference>
<keyword evidence="7 12" id="KW-0328">Glycosyltransferase</keyword>
<keyword evidence="6" id="KW-0662">Pyridine nucleotide biosynthesis</keyword>
<keyword evidence="8 12" id="KW-0808">Transferase</keyword>
<dbReference type="FunFam" id="3.20.20.70:FF:000030">
    <property type="entry name" value="Nicotinate-nucleotide pyrophosphorylase, carboxylating"/>
    <property type="match status" value="1"/>
</dbReference>
<dbReference type="InParanoid" id="A0A371RJS8"/>
<reference evidence="15 16" key="1">
    <citation type="submission" date="2018-08" db="EMBL/GenBank/DDBJ databases">
        <title>Parvularcula sp. SM1705, isolated from surface water of the South Sea China.</title>
        <authorList>
            <person name="Sun L."/>
        </authorList>
    </citation>
    <scope>NUCLEOTIDE SEQUENCE [LARGE SCALE GENOMIC DNA]</scope>
    <source>
        <strain evidence="15 16">SM1705</strain>
    </source>
</reference>
<comment type="caution">
    <text evidence="15">The sequence shown here is derived from an EMBL/GenBank/DDBJ whole genome shotgun (WGS) entry which is preliminary data.</text>
</comment>
<comment type="pathway">
    <text evidence="2">Cofactor biosynthesis; NAD(+) biosynthesis; nicotinate D-ribonucleotide from quinolinate: step 1/1.</text>
</comment>
<proteinExistence type="inferred from homology"/>
<evidence type="ECO:0000256" key="3">
    <source>
        <dbReference type="ARBA" id="ARBA00009400"/>
    </source>
</evidence>
<comment type="similarity">
    <text evidence="3 12">Belongs to the NadC/ModD family.</text>
</comment>
<dbReference type="SUPFAM" id="SSF54675">
    <property type="entry name" value="Nicotinate/Quinolinate PRTase N-terminal domain-like"/>
    <property type="match status" value="1"/>
</dbReference>
<evidence type="ECO:0000259" key="13">
    <source>
        <dbReference type="Pfam" id="PF01729"/>
    </source>
</evidence>
<dbReference type="EC" id="2.4.2.19" evidence="5"/>
<dbReference type="SUPFAM" id="SSF51690">
    <property type="entry name" value="Nicotinate/Quinolinate PRTase C-terminal domain-like"/>
    <property type="match status" value="1"/>
</dbReference>
<dbReference type="PANTHER" id="PTHR32179">
    <property type="entry name" value="NICOTINATE-NUCLEOTIDE PYROPHOSPHORYLASE [CARBOXYLATING]"/>
    <property type="match status" value="1"/>
</dbReference>
<evidence type="ECO:0000256" key="2">
    <source>
        <dbReference type="ARBA" id="ARBA00004893"/>
    </source>
</evidence>
<dbReference type="GO" id="GO:0009435">
    <property type="term" value="P:NAD+ biosynthetic process"/>
    <property type="evidence" value="ECO:0007669"/>
    <property type="project" value="UniProtKB-UniPathway"/>
</dbReference>
<dbReference type="InterPro" id="IPR013785">
    <property type="entry name" value="Aldolase_TIM"/>
</dbReference>
<protein>
    <recommendedName>
        <fullName evidence="11">Probable nicotinate-nucleotide pyrophosphorylase [carboxylating]</fullName>
        <ecNumber evidence="5">2.4.2.19</ecNumber>
    </recommendedName>
    <alternativeName>
        <fullName evidence="9">Quinolinate phosphoribosyltransferase [decarboxylating]</fullName>
    </alternativeName>
</protein>
<dbReference type="InterPro" id="IPR022412">
    <property type="entry name" value="Quinolinate_PRibosylTrfase_N"/>
</dbReference>
<dbReference type="Pfam" id="PF01729">
    <property type="entry name" value="QRPTase_C"/>
    <property type="match status" value="1"/>
</dbReference>
<dbReference type="UniPathway" id="UPA00253">
    <property type="reaction ID" value="UER00331"/>
</dbReference>
<dbReference type="OrthoDB" id="9782546at2"/>
<dbReference type="InterPro" id="IPR004393">
    <property type="entry name" value="NadC"/>
</dbReference>
<dbReference type="InterPro" id="IPR036068">
    <property type="entry name" value="Nicotinate_pribotase-like_C"/>
</dbReference>
<dbReference type="InterPro" id="IPR027277">
    <property type="entry name" value="NadC/ModD"/>
</dbReference>
<dbReference type="RefSeq" id="WP_116392309.1">
    <property type="nucleotide sequence ID" value="NZ_QUQO01000001.1"/>
</dbReference>
<accession>A0A371RJS8</accession>
<dbReference type="Gene3D" id="3.90.1170.20">
    <property type="entry name" value="Quinolinate phosphoribosyl transferase, N-terminal domain"/>
    <property type="match status" value="1"/>
</dbReference>
<evidence type="ECO:0000256" key="9">
    <source>
        <dbReference type="ARBA" id="ARBA00033102"/>
    </source>
</evidence>
<comment type="subunit">
    <text evidence="4">Hexamer formed by 3 homodimers.</text>
</comment>
<feature type="domain" description="Quinolinate phosphoribosyl transferase N-terminal" evidence="14">
    <location>
        <begin position="31"/>
        <end position="116"/>
    </location>
</feature>
<dbReference type="EMBL" id="QUQO01000001">
    <property type="protein sequence ID" value="RFB05676.1"/>
    <property type="molecule type" value="Genomic_DNA"/>
</dbReference>
<evidence type="ECO:0000256" key="6">
    <source>
        <dbReference type="ARBA" id="ARBA00022642"/>
    </source>
</evidence>
<dbReference type="Pfam" id="PF02749">
    <property type="entry name" value="QRPTase_N"/>
    <property type="match status" value="1"/>
</dbReference>
<dbReference type="GO" id="GO:0005737">
    <property type="term" value="C:cytoplasm"/>
    <property type="evidence" value="ECO:0007669"/>
    <property type="project" value="TreeGrafter"/>
</dbReference>
<dbReference type="CDD" id="cd01572">
    <property type="entry name" value="QPRTase"/>
    <property type="match status" value="1"/>
</dbReference>
<evidence type="ECO:0000313" key="15">
    <source>
        <dbReference type="EMBL" id="RFB05676.1"/>
    </source>
</evidence>
<evidence type="ECO:0000256" key="7">
    <source>
        <dbReference type="ARBA" id="ARBA00022676"/>
    </source>
</evidence>
<dbReference type="PANTHER" id="PTHR32179:SF3">
    <property type="entry name" value="NICOTINATE-NUCLEOTIDE PYROPHOSPHORYLASE [CARBOXYLATING]"/>
    <property type="match status" value="1"/>
</dbReference>
<evidence type="ECO:0000256" key="10">
    <source>
        <dbReference type="ARBA" id="ARBA00047445"/>
    </source>
</evidence>
<dbReference type="InterPro" id="IPR037128">
    <property type="entry name" value="Quinolinate_PRibosylTase_N_sf"/>
</dbReference>
<evidence type="ECO:0000256" key="1">
    <source>
        <dbReference type="ARBA" id="ARBA00003237"/>
    </source>
</evidence>
<dbReference type="InterPro" id="IPR002638">
    <property type="entry name" value="Quinolinate_PRibosylTrfase_C"/>
</dbReference>
<evidence type="ECO:0000256" key="11">
    <source>
        <dbReference type="ARBA" id="ARBA00069173"/>
    </source>
</evidence>
<dbReference type="Gene3D" id="3.20.20.70">
    <property type="entry name" value="Aldolase class I"/>
    <property type="match status" value="1"/>
</dbReference>
<name>A0A371RJS8_9PROT</name>
<evidence type="ECO:0000256" key="4">
    <source>
        <dbReference type="ARBA" id="ARBA00011218"/>
    </source>
</evidence>
<dbReference type="NCBIfam" id="TIGR00078">
    <property type="entry name" value="nadC"/>
    <property type="match status" value="1"/>
</dbReference>
<organism evidence="15 16">
    <name type="scientific">Parvularcula marina</name>
    <dbReference type="NCBI Taxonomy" id="2292771"/>
    <lineage>
        <taxon>Bacteria</taxon>
        <taxon>Pseudomonadati</taxon>
        <taxon>Pseudomonadota</taxon>
        <taxon>Alphaproteobacteria</taxon>
        <taxon>Parvularculales</taxon>
        <taxon>Parvularculaceae</taxon>
        <taxon>Parvularcula</taxon>
    </lineage>
</organism>
<dbReference type="AlphaFoldDB" id="A0A371RJS8"/>
<keyword evidence="16" id="KW-1185">Reference proteome</keyword>
<comment type="function">
    <text evidence="1">Involved in the catabolism of quinolinic acid (QA).</text>
</comment>
<sequence length="287" mass="30523">MNRELTFPLPEAMTADLIMRALTEDLGDAGDISTIATVPKNRPARAELNSRTFGVAAGVEMARRVFRAVDPEIELETLKGDGFALMPGDTILVANGSARSLLTAERVALNILGHMSGIASATARFVEIVEDTGTAIACTRKTLPGLRALQKFAVRCGGGMNHRFGLHDAVMIKDNHIVAAGSIRRALDAASSYAGHTVRVEIEVDTLDQLREVLSAGADIILLDNMAPKALREAVRLTDGRALLEASGNVTLETVREIAETGVDVISSGWITHSAPTLDIGMELSLS</sequence>
<comment type="catalytic activity">
    <reaction evidence="10">
        <text>nicotinate beta-D-ribonucleotide + CO2 + diphosphate = quinolinate + 5-phospho-alpha-D-ribose 1-diphosphate + 2 H(+)</text>
        <dbReference type="Rhea" id="RHEA:12733"/>
        <dbReference type="ChEBI" id="CHEBI:15378"/>
        <dbReference type="ChEBI" id="CHEBI:16526"/>
        <dbReference type="ChEBI" id="CHEBI:29959"/>
        <dbReference type="ChEBI" id="CHEBI:33019"/>
        <dbReference type="ChEBI" id="CHEBI:57502"/>
        <dbReference type="ChEBI" id="CHEBI:58017"/>
        <dbReference type="EC" id="2.4.2.19"/>
    </reaction>
</comment>
<evidence type="ECO:0000313" key="16">
    <source>
        <dbReference type="Proteomes" id="UP000264589"/>
    </source>
</evidence>
<evidence type="ECO:0000256" key="12">
    <source>
        <dbReference type="PIRNR" id="PIRNR006250"/>
    </source>
</evidence>
<dbReference type="FunFam" id="3.90.1170.20:FF:000001">
    <property type="entry name" value="Nicotinate-nucleotide diphosphorylase (Carboxylating)"/>
    <property type="match status" value="1"/>
</dbReference>
<gene>
    <name evidence="15" type="primary">nadC</name>
    <name evidence="15" type="ORF">DX908_10620</name>
</gene>
<dbReference type="PIRSF" id="PIRSF006250">
    <property type="entry name" value="NadC_ModD"/>
    <property type="match status" value="1"/>
</dbReference>
<feature type="domain" description="Quinolinate phosphoribosyl transferase C-terminal" evidence="13">
    <location>
        <begin position="118"/>
        <end position="283"/>
    </location>
</feature>
<dbReference type="GO" id="GO:0004514">
    <property type="term" value="F:nicotinate-nucleotide diphosphorylase (carboxylating) activity"/>
    <property type="evidence" value="ECO:0007669"/>
    <property type="project" value="UniProtKB-EC"/>
</dbReference>
<dbReference type="FunCoup" id="A0A371RJS8">
    <property type="interactions" value="523"/>
</dbReference>
<evidence type="ECO:0000256" key="5">
    <source>
        <dbReference type="ARBA" id="ARBA00011944"/>
    </source>
</evidence>
<evidence type="ECO:0000259" key="14">
    <source>
        <dbReference type="Pfam" id="PF02749"/>
    </source>
</evidence>
<dbReference type="Proteomes" id="UP000264589">
    <property type="component" value="Unassembled WGS sequence"/>
</dbReference>